<accession>H8KRT3</accession>
<feature type="domain" description="Histidine kinase" evidence="11">
    <location>
        <begin position="526"/>
        <end position="613"/>
    </location>
</feature>
<evidence type="ECO:0000256" key="2">
    <source>
        <dbReference type="ARBA" id="ARBA00012438"/>
    </source>
</evidence>
<dbReference type="KEGG" id="scn:Solca_2687"/>
<evidence type="ECO:0000256" key="10">
    <source>
        <dbReference type="SAM" id="Phobius"/>
    </source>
</evidence>
<dbReference type="PANTHER" id="PTHR24421:SF10">
    <property type="entry name" value="NITRATE_NITRITE SENSOR PROTEIN NARQ"/>
    <property type="match status" value="1"/>
</dbReference>
<dbReference type="InterPro" id="IPR036890">
    <property type="entry name" value="HATPase_C_sf"/>
</dbReference>
<dbReference type="GO" id="GO:0005524">
    <property type="term" value="F:ATP binding"/>
    <property type="evidence" value="ECO:0007669"/>
    <property type="project" value="UniProtKB-KW"/>
</dbReference>
<evidence type="ECO:0000256" key="7">
    <source>
        <dbReference type="ARBA" id="ARBA00022840"/>
    </source>
</evidence>
<dbReference type="EC" id="2.7.13.3" evidence="2"/>
<evidence type="ECO:0000259" key="11">
    <source>
        <dbReference type="PROSITE" id="PS50109"/>
    </source>
</evidence>
<dbReference type="InterPro" id="IPR011712">
    <property type="entry name" value="Sig_transdc_His_kin_sub3_dim/P"/>
</dbReference>
<dbReference type="SMART" id="SM00387">
    <property type="entry name" value="HATPase_c"/>
    <property type="match status" value="1"/>
</dbReference>
<dbReference type="GO" id="GO:0046983">
    <property type="term" value="F:protein dimerization activity"/>
    <property type="evidence" value="ECO:0007669"/>
    <property type="project" value="InterPro"/>
</dbReference>
<keyword evidence="7" id="KW-0067">ATP-binding</keyword>
<keyword evidence="13" id="KW-1185">Reference proteome</keyword>
<keyword evidence="4" id="KW-0808">Transferase</keyword>
<dbReference type="Pfam" id="PF02518">
    <property type="entry name" value="HATPase_c"/>
    <property type="match status" value="1"/>
</dbReference>
<organism evidence="12 13">
    <name type="scientific">Solitalea canadensis (strain ATCC 29591 / DSM 3403 / JCM 21819 / LMG 8368 / NBRC 15130 / NCIMB 12057 / USAM 9D)</name>
    <name type="common">Flexibacter canadensis</name>
    <dbReference type="NCBI Taxonomy" id="929556"/>
    <lineage>
        <taxon>Bacteria</taxon>
        <taxon>Pseudomonadati</taxon>
        <taxon>Bacteroidota</taxon>
        <taxon>Sphingobacteriia</taxon>
        <taxon>Sphingobacteriales</taxon>
        <taxon>Sphingobacteriaceae</taxon>
        <taxon>Solitalea</taxon>
    </lineage>
</organism>
<dbReference type="Pfam" id="PF07730">
    <property type="entry name" value="HisKA_3"/>
    <property type="match status" value="1"/>
</dbReference>
<evidence type="ECO:0000256" key="4">
    <source>
        <dbReference type="ARBA" id="ARBA00022679"/>
    </source>
</evidence>
<sequence length="622" mass="71075">MIISALTNTFTKKTGNNLLSSYHSCLLVLLFIANNVIASTKIPQKVDGLIQEATSKEQKGNYNEAIIFYKKALTSLQKNQSAETGKIYFLLGNNFFYLGQSDSSINYYYKALAIGEKLNNAEILARSHQGIGSIYHEQKKYAEALLERTKAVQWARLVANNPSVLSSTLVAQALSNFWLKNYTKAMEIYQEVIPIALKINDYKSLRTVHMNIAAIHLELNIRKPILGYINKSLYYSALMKNPYYDCETNMLVGIFYWRLGEPEKAIAQLKQSVKMGKKINARSHLKRVYDSLAVIYTSKNDYKEALHYFKQSASLKDSIQSEKTLKHIKELEVKYHSVQKDKELAQKQLIIAQKDLQLKQKSKWILIPVIGIVLLTIISVFIFFYYKNKMKFHQQTLMLLEKDREISLLEAMMQGEETERGRIARDLHDGIGGLLSAAKMQFSVLKNTNGTTNHKAEFENGLHLLDESASEIRKTAHNLLPELLNRFGLEEGVFNYCQRVSTNKLRIDFVCMSEIPRLKQSFELTIYRIIQELVNNCIKHSDAREALVQLSCYQNFLVITVEDNGKGFTYQLGQMDGIGLDQIHSKINSVNGNIKIDSTEKGTTVYIEFDIEKLLITKEDIS</sequence>
<feature type="repeat" description="TPR" evidence="9">
    <location>
        <begin position="85"/>
        <end position="118"/>
    </location>
</feature>
<keyword evidence="10" id="KW-0812">Transmembrane</keyword>
<evidence type="ECO:0000256" key="6">
    <source>
        <dbReference type="ARBA" id="ARBA00022777"/>
    </source>
</evidence>
<dbReference type="EMBL" id="CP003349">
    <property type="protein sequence ID" value="AFD07721.1"/>
    <property type="molecule type" value="Genomic_DNA"/>
</dbReference>
<evidence type="ECO:0000256" key="1">
    <source>
        <dbReference type="ARBA" id="ARBA00000085"/>
    </source>
</evidence>
<feature type="repeat" description="TPR" evidence="9">
    <location>
        <begin position="286"/>
        <end position="319"/>
    </location>
</feature>
<comment type="catalytic activity">
    <reaction evidence="1">
        <text>ATP + protein L-histidine = ADP + protein N-phospho-L-histidine.</text>
        <dbReference type="EC" id="2.7.13.3"/>
    </reaction>
</comment>
<evidence type="ECO:0000313" key="13">
    <source>
        <dbReference type="Proteomes" id="UP000007590"/>
    </source>
</evidence>
<dbReference type="CDD" id="cd16917">
    <property type="entry name" value="HATPase_UhpB-NarQ-NarX-like"/>
    <property type="match status" value="1"/>
</dbReference>
<keyword evidence="9" id="KW-0802">TPR repeat</keyword>
<evidence type="ECO:0000256" key="9">
    <source>
        <dbReference type="PROSITE-ProRule" id="PRU00339"/>
    </source>
</evidence>
<dbReference type="Gene3D" id="3.30.565.10">
    <property type="entry name" value="Histidine kinase-like ATPase, C-terminal domain"/>
    <property type="match status" value="1"/>
</dbReference>
<protein>
    <recommendedName>
        <fullName evidence="2">histidine kinase</fullName>
        <ecNumber evidence="2">2.7.13.3</ecNumber>
    </recommendedName>
</protein>
<evidence type="ECO:0000256" key="5">
    <source>
        <dbReference type="ARBA" id="ARBA00022741"/>
    </source>
</evidence>
<reference evidence="12" key="1">
    <citation type="submission" date="2012-02" db="EMBL/GenBank/DDBJ databases">
        <title>The complete genome of Solitalea canadensis DSM 3403.</title>
        <authorList>
            <consortium name="US DOE Joint Genome Institute (JGI-PGF)"/>
            <person name="Lucas S."/>
            <person name="Copeland A."/>
            <person name="Lapidus A."/>
            <person name="Glavina del Rio T."/>
            <person name="Dalin E."/>
            <person name="Tice H."/>
            <person name="Bruce D."/>
            <person name="Goodwin L."/>
            <person name="Pitluck S."/>
            <person name="Peters L."/>
            <person name="Ovchinnikova G."/>
            <person name="Lu M."/>
            <person name="Kyrpides N."/>
            <person name="Mavromatis K."/>
            <person name="Ivanova N."/>
            <person name="Brettin T."/>
            <person name="Detter J.C."/>
            <person name="Han C."/>
            <person name="Larimer F."/>
            <person name="Land M."/>
            <person name="Hauser L."/>
            <person name="Markowitz V."/>
            <person name="Cheng J.-F."/>
            <person name="Hugenholtz P."/>
            <person name="Woyke T."/>
            <person name="Wu D."/>
            <person name="Spring S."/>
            <person name="Schroeder M."/>
            <person name="Kopitz M."/>
            <person name="Brambilla E."/>
            <person name="Klenk H.-P."/>
            <person name="Eisen J.A."/>
        </authorList>
    </citation>
    <scope>NUCLEOTIDE SEQUENCE</scope>
    <source>
        <strain evidence="12">DSM 3403</strain>
    </source>
</reference>
<dbReference type="Pfam" id="PF13181">
    <property type="entry name" value="TPR_8"/>
    <property type="match status" value="1"/>
</dbReference>
<dbReference type="SUPFAM" id="SSF48452">
    <property type="entry name" value="TPR-like"/>
    <property type="match status" value="2"/>
</dbReference>
<dbReference type="InterPro" id="IPR011990">
    <property type="entry name" value="TPR-like_helical_dom_sf"/>
</dbReference>
<dbReference type="InterPro" id="IPR019734">
    <property type="entry name" value="TPR_rpt"/>
</dbReference>
<evidence type="ECO:0000313" key="12">
    <source>
        <dbReference type="EMBL" id="AFD07721.1"/>
    </source>
</evidence>
<keyword evidence="5" id="KW-0547">Nucleotide-binding</keyword>
<dbReference type="InterPro" id="IPR050482">
    <property type="entry name" value="Sensor_HK_TwoCompSys"/>
</dbReference>
<dbReference type="eggNOG" id="COG4585">
    <property type="taxonomic scope" value="Bacteria"/>
</dbReference>
<dbReference type="PROSITE" id="PS50005">
    <property type="entry name" value="TPR"/>
    <property type="match status" value="2"/>
</dbReference>
<dbReference type="AlphaFoldDB" id="H8KRT3"/>
<dbReference type="OrthoDB" id="9778366at2"/>
<evidence type="ECO:0000256" key="3">
    <source>
        <dbReference type="ARBA" id="ARBA00022553"/>
    </source>
</evidence>
<dbReference type="PANTHER" id="PTHR24421">
    <property type="entry name" value="NITRATE/NITRITE SENSOR PROTEIN NARX-RELATED"/>
    <property type="match status" value="1"/>
</dbReference>
<dbReference type="GO" id="GO:0016020">
    <property type="term" value="C:membrane"/>
    <property type="evidence" value="ECO:0007669"/>
    <property type="project" value="InterPro"/>
</dbReference>
<dbReference type="Proteomes" id="UP000007590">
    <property type="component" value="Chromosome"/>
</dbReference>
<keyword evidence="6 12" id="KW-0418">Kinase</keyword>
<gene>
    <name evidence="12" type="ordered locus">Solca_2687</name>
</gene>
<dbReference type="InterPro" id="IPR005467">
    <property type="entry name" value="His_kinase_dom"/>
</dbReference>
<dbReference type="Gene3D" id="1.25.40.10">
    <property type="entry name" value="Tetratricopeptide repeat domain"/>
    <property type="match status" value="3"/>
</dbReference>
<keyword evidence="10" id="KW-0472">Membrane</keyword>
<feature type="transmembrane region" description="Helical" evidence="10">
    <location>
        <begin position="364"/>
        <end position="386"/>
    </location>
</feature>
<keyword evidence="3" id="KW-0597">Phosphoprotein</keyword>
<keyword evidence="8" id="KW-0902">Two-component regulatory system</keyword>
<dbReference type="SUPFAM" id="SSF55874">
    <property type="entry name" value="ATPase domain of HSP90 chaperone/DNA topoisomerase II/histidine kinase"/>
    <property type="match status" value="1"/>
</dbReference>
<dbReference type="SMART" id="SM00028">
    <property type="entry name" value="TPR"/>
    <property type="match status" value="6"/>
</dbReference>
<dbReference type="Pfam" id="PF13424">
    <property type="entry name" value="TPR_12"/>
    <property type="match status" value="2"/>
</dbReference>
<dbReference type="PROSITE" id="PS50109">
    <property type="entry name" value="HIS_KIN"/>
    <property type="match status" value="1"/>
</dbReference>
<dbReference type="GO" id="GO:0000155">
    <property type="term" value="F:phosphorelay sensor kinase activity"/>
    <property type="evidence" value="ECO:0007669"/>
    <property type="project" value="InterPro"/>
</dbReference>
<dbReference type="InterPro" id="IPR003594">
    <property type="entry name" value="HATPase_dom"/>
</dbReference>
<proteinExistence type="predicted"/>
<name>H8KRT3_SOLCM</name>
<dbReference type="Gene3D" id="1.20.5.1930">
    <property type="match status" value="1"/>
</dbReference>
<keyword evidence="10" id="KW-1133">Transmembrane helix</keyword>
<evidence type="ECO:0000256" key="8">
    <source>
        <dbReference type="ARBA" id="ARBA00023012"/>
    </source>
</evidence>
<dbReference type="STRING" id="929556.Solca_2687"/>
<dbReference type="eggNOG" id="COG0457">
    <property type="taxonomic scope" value="Bacteria"/>
</dbReference>
<dbReference type="HOGENOM" id="CLU_000445_106_2_10"/>